<evidence type="ECO:0000256" key="1">
    <source>
        <dbReference type="SAM" id="MobiDB-lite"/>
    </source>
</evidence>
<keyword evidence="3" id="KW-1185">Reference proteome</keyword>
<accession>A0A5D0QLL7</accession>
<evidence type="ECO:0000313" key="2">
    <source>
        <dbReference type="EMBL" id="TYB70013.1"/>
    </source>
</evidence>
<feature type="compositionally biased region" description="Polar residues" evidence="1">
    <location>
        <begin position="249"/>
        <end position="259"/>
    </location>
</feature>
<protein>
    <submittedName>
        <fullName evidence="2">Uncharacterized protein</fullName>
    </submittedName>
</protein>
<name>A0A5D0QLL7_9FLAO</name>
<gene>
    <name evidence="2" type="ORF">ES675_16010</name>
</gene>
<evidence type="ECO:0000313" key="3">
    <source>
        <dbReference type="Proteomes" id="UP000324358"/>
    </source>
</evidence>
<dbReference type="OrthoDB" id="2846443at2"/>
<proteinExistence type="predicted"/>
<dbReference type="RefSeq" id="WP_066256890.1">
    <property type="nucleotide sequence ID" value="NZ_VSKL01000010.1"/>
</dbReference>
<dbReference type="EMBL" id="VSKL01000010">
    <property type="protein sequence ID" value="TYB70013.1"/>
    <property type="molecule type" value="Genomic_DNA"/>
</dbReference>
<comment type="caution">
    <text evidence="2">The sequence shown here is derived from an EMBL/GenBank/DDBJ whole genome shotgun (WGS) entry which is preliminary data.</text>
</comment>
<organism evidence="2 3">
    <name type="scientific">Bizionia algoritergicola</name>
    <dbReference type="NCBI Taxonomy" id="291187"/>
    <lineage>
        <taxon>Bacteria</taxon>
        <taxon>Pseudomonadati</taxon>
        <taxon>Bacteroidota</taxon>
        <taxon>Flavobacteriia</taxon>
        <taxon>Flavobacteriales</taxon>
        <taxon>Flavobacteriaceae</taxon>
        <taxon>Bizionia</taxon>
    </lineage>
</organism>
<reference evidence="2 3" key="1">
    <citation type="submission" date="2019-08" db="EMBL/GenBank/DDBJ databases">
        <title>Genomes of Antarctic Bizionia species.</title>
        <authorList>
            <person name="Bowman J.P."/>
        </authorList>
    </citation>
    <scope>NUCLEOTIDE SEQUENCE [LARGE SCALE GENOMIC DNA]</scope>
    <source>
        <strain evidence="2 3">APA-1</strain>
    </source>
</reference>
<feature type="region of interest" description="Disordered" evidence="1">
    <location>
        <begin position="246"/>
        <end position="265"/>
    </location>
</feature>
<dbReference type="AlphaFoldDB" id="A0A5D0QLL7"/>
<dbReference type="Proteomes" id="UP000324358">
    <property type="component" value="Unassembled WGS sequence"/>
</dbReference>
<sequence length="646" mass="77246">MKRDINRVVFYSIQDLSKDRNLQNAESLIEKFDSKNLYDINDILELYQIKLYFDNELYRSVWSEETKENYLKTVNSFWETITSFFLKINSENISTHFNSTDYQYYDSFWTLISQLSIHKKISSDSLKEILKNNRFHIRQLLKQKNIVNHFSRIISDFLMDSTESAELLLSQFEEDHILSEKPKLFFPAKLKDSDKESMILNYLDLPNANLNYVKLVVNSRTLKLSDKIKLKAKRLEKKQNDDFFKREAGTSQRVQGSLSKDQDEPFKLENKNGQLTHSYSEKWLNATKSNENIFRNFSYLFRYINEQGCIELVSKNHEIESLERVFMRSKNEYLISFKFHGKSLLSHIQLALYLHYLQENKINLENVLSHQVNEVLNERFEIKGLTISFASENASPLEKIRFIAPELEFLIKQYQCYVEEGFIDFDLIKISSSQLHLSKVKSKLNKKYVYGQGEEYLRLNYYFFSNSSMLYYIEPFKEKYRSFYQLLTNENIGYEDFQDYQKGDIDYLISNNYLYKDKDGFLRIKNQELVFVIGKLHYEDVLNFWHYSEQIRNEILEMEKKGMVKFENTLFTIEERKYLNYYLNKKEFSNGMDLRNKYLHGTNSSSEDEQQNDYQILLKLIILIIYKIKDDLNLYETEQKTGANTV</sequence>